<dbReference type="PANTHER" id="PTHR11439">
    <property type="entry name" value="GAG-POL-RELATED RETROTRANSPOSON"/>
    <property type="match status" value="1"/>
</dbReference>
<dbReference type="CDD" id="cd09272">
    <property type="entry name" value="RNase_HI_RT_Ty1"/>
    <property type="match status" value="1"/>
</dbReference>
<accession>Q7XVV8</accession>
<feature type="region of interest" description="Disordered" evidence="1">
    <location>
        <begin position="795"/>
        <end position="815"/>
    </location>
</feature>
<evidence type="ECO:0000313" key="5">
    <source>
        <dbReference type="Proteomes" id="UP000000763"/>
    </source>
</evidence>
<dbReference type="AlphaFoldDB" id="Q7XVV8"/>
<gene>
    <name evidence="4" type="primary">OSJNBa0065J03.14</name>
</gene>
<dbReference type="Proteomes" id="UP000000763">
    <property type="component" value="Chromosome 4"/>
</dbReference>
<evidence type="ECO:0000256" key="1">
    <source>
        <dbReference type="SAM" id="MobiDB-lite"/>
    </source>
</evidence>
<dbReference type="InterPro" id="IPR013103">
    <property type="entry name" value="RVT_2"/>
</dbReference>
<feature type="domain" description="Retroviral polymerase SH3-like" evidence="3">
    <location>
        <begin position="197"/>
        <end position="248"/>
    </location>
</feature>
<protein>
    <submittedName>
        <fullName evidence="4">OSJNBa0065J03.14 protein</fullName>
    </submittedName>
</protein>
<dbReference type="EMBL" id="AL731615">
    <property type="protein sequence ID" value="CAD40418.3"/>
    <property type="molecule type" value="Genomic_DNA"/>
</dbReference>
<organism evidence="4 5">
    <name type="scientific">Oryza sativa subsp. japonica</name>
    <name type="common">Rice</name>
    <dbReference type="NCBI Taxonomy" id="39947"/>
    <lineage>
        <taxon>Eukaryota</taxon>
        <taxon>Viridiplantae</taxon>
        <taxon>Streptophyta</taxon>
        <taxon>Embryophyta</taxon>
        <taxon>Tracheophyta</taxon>
        <taxon>Spermatophyta</taxon>
        <taxon>Magnoliopsida</taxon>
        <taxon>Liliopsida</taxon>
        <taxon>Poales</taxon>
        <taxon>Poaceae</taxon>
        <taxon>BOP clade</taxon>
        <taxon>Oryzoideae</taxon>
        <taxon>Oryzeae</taxon>
        <taxon>Oryzinae</taxon>
        <taxon>Oryza</taxon>
        <taxon>Oryza sativa</taxon>
    </lineage>
</organism>
<dbReference type="Pfam" id="PF25597">
    <property type="entry name" value="SH3_retrovirus"/>
    <property type="match status" value="1"/>
</dbReference>
<dbReference type="InterPro" id="IPR057670">
    <property type="entry name" value="SH3_retrovirus"/>
</dbReference>
<dbReference type="PANTHER" id="PTHR11439:SF515">
    <property type="entry name" value="GAG-POL POLYPROTEIN"/>
    <property type="match status" value="1"/>
</dbReference>
<name>Q7XVV8_ORYSJ</name>
<dbReference type="Pfam" id="PF07727">
    <property type="entry name" value="RVT_2"/>
    <property type="match status" value="1"/>
</dbReference>
<dbReference type="SUPFAM" id="SSF56672">
    <property type="entry name" value="DNA/RNA polymerases"/>
    <property type="match status" value="1"/>
</dbReference>
<sequence length="846" mass="93540">MARGGGVHDHRRRPVAADGAKAAAHSWSNGAAKSDGARGKGKERKGEGVLTREGGGDRRRKTREAAKSGDAEGLLLLLHRYFLGTIYKFNLGLGGELQGVTYGHLNFDALRSLASRGMVRGIPTLERVTKMHDEGQEHAGGVLGRGGHHCRLHPQPGADKERPRQDTVRVMARSNTCCALLSHIWLRRLRQGGETTHQELDDRSKVMVFLGYEPGSKAYRIYDPVAKRIVVSRDAVFDEAASWPWASPGEEDGGTSPQETFTVRYEVVAVDVPSRHSDSMSSPAHMGTPVPSISASPGVLAVEFVSLPAETPDVDDDSTGPRRFWMVAKILDTTSPIELDSDELHRPIGLKWVFKLKKDETGAIVKHKARLVAKGYVQRQGIDFDEVFAPVARMESVRLLLAIAAHLGSSVHHMNVKSAFLNGELEEEVYVAQPLGFIDDKHPHQVLRLNRALYGLRQAPRAWNAKLDVSLHELGFTRGITEHAVYTRGTGNARLIIGIYVDDLIITGAHSKTIQSFKEEMHSLFRMSDLGLLSYYLGIEVHQGNDGITINQSTYAQKLLKMGGLAASASVPMEPRLKLTKNSDRPSVDSTFYRGLVGSLRYLVHSRPDIAFAVGYVSRFMESPRNDHLTAVKHILRYVAGEEGIHLLGFSDSDLGGDAHDRKSTCGALFFLGSSPIVWQSQKQKVVALSSSKAEYIAATGAACLGIWLARLLAEVLGSDPGKALLKVDNKSAISLCKNPVFHDRSKHIDTREKLMEQKKKKKKKKKKGSVRRLEETLLLNFMQQEKRSFIADQTETTSPCPCRGEDGGMGWPGTRDRQIKKYEKWDVTRQLPLRMGMVKFGPFNH</sequence>
<reference evidence="5" key="2">
    <citation type="journal article" date="2008" name="Nucleic Acids Res.">
        <title>The rice annotation project database (RAP-DB): 2008 update.</title>
        <authorList>
            <consortium name="The rice annotation project (RAP)"/>
        </authorList>
    </citation>
    <scope>GENOME REANNOTATION</scope>
    <source>
        <strain evidence="5">cv. Nipponbare</strain>
    </source>
</reference>
<reference evidence="5" key="1">
    <citation type="journal article" date="2005" name="Nature">
        <title>The map-based sequence of the rice genome.</title>
        <authorList>
            <consortium name="International rice genome sequencing project (IRGSP)"/>
            <person name="Matsumoto T."/>
            <person name="Wu J."/>
            <person name="Kanamori H."/>
            <person name="Katayose Y."/>
            <person name="Fujisawa M."/>
            <person name="Namiki N."/>
            <person name="Mizuno H."/>
            <person name="Yamamoto K."/>
            <person name="Antonio B.A."/>
            <person name="Baba T."/>
            <person name="Sakata K."/>
            <person name="Nagamura Y."/>
            <person name="Aoki H."/>
            <person name="Arikawa K."/>
            <person name="Arita K."/>
            <person name="Bito T."/>
            <person name="Chiden Y."/>
            <person name="Fujitsuka N."/>
            <person name="Fukunaka R."/>
            <person name="Hamada M."/>
            <person name="Harada C."/>
            <person name="Hayashi A."/>
            <person name="Hijishita S."/>
            <person name="Honda M."/>
            <person name="Hosokawa S."/>
            <person name="Ichikawa Y."/>
            <person name="Idonuma A."/>
            <person name="Iijima M."/>
            <person name="Ikeda M."/>
            <person name="Ikeno M."/>
            <person name="Ito K."/>
            <person name="Ito S."/>
            <person name="Ito T."/>
            <person name="Ito Y."/>
            <person name="Ito Y."/>
            <person name="Iwabuchi A."/>
            <person name="Kamiya K."/>
            <person name="Karasawa W."/>
            <person name="Kurita K."/>
            <person name="Katagiri S."/>
            <person name="Kikuta A."/>
            <person name="Kobayashi H."/>
            <person name="Kobayashi N."/>
            <person name="Machita K."/>
            <person name="Maehara T."/>
            <person name="Masukawa M."/>
            <person name="Mizubayashi T."/>
            <person name="Mukai Y."/>
            <person name="Nagasaki H."/>
            <person name="Nagata Y."/>
            <person name="Naito S."/>
            <person name="Nakashima M."/>
            <person name="Nakama Y."/>
            <person name="Nakamichi Y."/>
            <person name="Nakamura M."/>
            <person name="Meguro A."/>
            <person name="Negishi M."/>
            <person name="Ohta I."/>
            <person name="Ohta T."/>
            <person name="Okamoto M."/>
            <person name="Ono N."/>
            <person name="Saji S."/>
            <person name="Sakaguchi M."/>
            <person name="Sakai K."/>
            <person name="Shibata M."/>
            <person name="Shimokawa T."/>
            <person name="Song J."/>
            <person name="Takazaki Y."/>
            <person name="Terasawa K."/>
            <person name="Tsugane M."/>
            <person name="Tsuji K."/>
            <person name="Ueda S."/>
            <person name="Waki K."/>
            <person name="Yamagata H."/>
            <person name="Yamamoto M."/>
            <person name="Yamamoto S."/>
            <person name="Yamane H."/>
            <person name="Yoshiki S."/>
            <person name="Yoshihara R."/>
            <person name="Yukawa K."/>
            <person name="Zhong H."/>
            <person name="Yano M."/>
            <person name="Yuan Q."/>
            <person name="Ouyang S."/>
            <person name="Liu J."/>
            <person name="Jones K.M."/>
            <person name="Gansberger K."/>
            <person name="Moffat K."/>
            <person name="Hill J."/>
            <person name="Bera J."/>
            <person name="Fadrosh D."/>
            <person name="Jin S."/>
            <person name="Johri S."/>
            <person name="Kim M."/>
            <person name="Overton L."/>
            <person name="Reardon M."/>
            <person name="Tsitrin T."/>
            <person name="Vuong H."/>
            <person name="Weaver B."/>
            <person name="Ciecko A."/>
            <person name="Tallon L."/>
            <person name="Jackson J."/>
            <person name="Pai G."/>
            <person name="Aken S.V."/>
            <person name="Utterback T."/>
            <person name="Reidmuller S."/>
            <person name="Feldblyum T."/>
            <person name="Hsiao J."/>
            <person name="Zismann V."/>
            <person name="Iobst S."/>
            <person name="de Vazeille A.R."/>
            <person name="Buell C.R."/>
            <person name="Ying K."/>
            <person name="Li Y."/>
            <person name="Lu T."/>
            <person name="Huang Y."/>
            <person name="Zhao Q."/>
            <person name="Feng Q."/>
            <person name="Zhang L."/>
            <person name="Zhu J."/>
            <person name="Weng Q."/>
            <person name="Mu J."/>
            <person name="Lu Y."/>
            <person name="Fan D."/>
            <person name="Liu Y."/>
            <person name="Guan J."/>
            <person name="Zhang Y."/>
            <person name="Yu S."/>
            <person name="Liu X."/>
            <person name="Zhang Y."/>
            <person name="Hong G."/>
            <person name="Han B."/>
            <person name="Choisne N."/>
            <person name="Demange N."/>
            <person name="Orjeda G."/>
            <person name="Samain S."/>
            <person name="Cattolico L."/>
            <person name="Pelletier E."/>
            <person name="Couloux A."/>
            <person name="Segurens B."/>
            <person name="Wincker P."/>
            <person name="D'Hont A."/>
            <person name="Scarpelli C."/>
            <person name="Weissenbach J."/>
            <person name="Salanoubat M."/>
            <person name="Quetier F."/>
            <person name="Yu Y."/>
            <person name="Kim H.R."/>
            <person name="Rambo T."/>
            <person name="Currie J."/>
            <person name="Collura K."/>
            <person name="Luo M."/>
            <person name="Yang T."/>
            <person name="Ammiraju J.S.S."/>
            <person name="Engler F."/>
            <person name="Soderlund C."/>
            <person name="Wing R.A."/>
            <person name="Palmer L.E."/>
            <person name="de la Bastide M."/>
            <person name="Spiegel L."/>
            <person name="Nascimento L."/>
            <person name="Zutavern T."/>
            <person name="O'Shaughnessy A."/>
            <person name="Dike S."/>
            <person name="Dedhia N."/>
            <person name="Preston R."/>
            <person name="Balija V."/>
            <person name="McCombie W.R."/>
            <person name="Chow T."/>
            <person name="Chen H."/>
            <person name="Chung M."/>
            <person name="Chen C."/>
            <person name="Shaw J."/>
            <person name="Wu H."/>
            <person name="Hsiao K."/>
            <person name="Chao Y."/>
            <person name="Chu M."/>
            <person name="Cheng C."/>
            <person name="Hour A."/>
            <person name="Lee P."/>
            <person name="Lin S."/>
            <person name="Lin Y."/>
            <person name="Liou J."/>
            <person name="Liu S."/>
            <person name="Hsing Y."/>
            <person name="Raghuvanshi S."/>
            <person name="Mohanty A."/>
            <person name="Bharti A.K."/>
            <person name="Gaur A."/>
            <person name="Gupta V."/>
            <person name="Kumar D."/>
            <person name="Ravi V."/>
            <person name="Vij S."/>
            <person name="Kapur A."/>
            <person name="Khurana P."/>
            <person name="Khurana P."/>
            <person name="Khurana J.P."/>
            <person name="Tyagi A.K."/>
            <person name="Gaikwad K."/>
            <person name="Singh A."/>
            <person name="Dalal V."/>
            <person name="Srivastava S."/>
            <person name="Dixit A."/>
            <person name="Pal A.K."/>
            <person name="Ghazi I.A."/>
            <person name="Yadav M."/>
            <person name="Pandit A."/>
            <person name="Bhargava A."/>
            <person name="Sureshbabu K."/>
            <person name="Batra K."/>
            <person name="Sharma T.R."/>
            <person name="Mohapatra T."/>
            <person name="Singh N.K."/>
            <person name="Messing J."/>
            <person name="Nelson A.B."/>
            <person name="Fuks G."/>
            <person name="Kavchok S."/>
            <person name="Keizer G."/>
            <person name="Linton E."/>
            <person name="Llaca V."/>
            <person name="Song R."/>
            <person name="Tanyolac B."/>
            <person name="Young S."/>
            <person name="Ho-Il K."/>
            <person name="Hahn J.H."/>
            <person name="Sangsakoo G."/>
            <person name="Vanavichit A."/>
            <person name="de Mattos Luiz.A.T."/>
            <person name="Zimmer P.D."/>
            <person name="Malone G."/>
            <person name="Dellagostin O."/>
            <person name="de Oliveira A.C."/>
            <person name="Bevan M."/>
            <person name="Bancroft I."/>
            <person name="Minx P."/>
            <person name="Cordum H."/>
            <person name="Wilson R."/>
            <person name="Cheng Z."/>
            <person name="Jin W."/>
            <person name="Jiang J."/>
            <person name="Leong S.A."/>
            <person name="Iwama H."/>
            <person name="Gojobori T."/>
            <person name="Itoh T."/>
            <person name="Niimura Y."/>
            <person name="Fujii Y."/>
            <person name="Habara T."/>
            <person name="Sakai H."/>
            <person name="Sato Y."/>
            <person name="Wilson G."/>
            <person name="Kumar K."/>
            <person name="McCouch S."/>
            <person name="Juretic N."/>
            <person name="Hoen D."/>
            <person name="Wright S."/>
            <person name="Bruskiewich R."/>
            <person name="Bureau T."/>
            <person name="Miyao A."/>
            <person name="Hirochika H."/>
            <person name="Nishikawa T."/>
            <person name="Kadowaki K."/>
            <person name="Sugiura M."/>
            <person name="Burr B."/>
            <person name="Sasaki T."/>
        </authorList>
    </citation>
    <scope>NUCLEOTIDE SEQUENCE [LARGE SCALE GENOMIC DNA]</scope>
    <source>
        <strain evidence="5">cv. Nipponbare</strain>
    </source>
</reference>
<feature type="domain" description="Reverse transcriptase Ty1/copia-type" evidence="2">
    <location>
        <begin position="344"/>
        <end position="569"/>
    </location>
</feature>
<feature type="compositionally biased region" description="Basic and acidic residues" evidence="1">
    <location>
        <begin position="35"/>
        <end position="47"/>
    </location>
</feature>
<evidence type="ECO:0000259" key="2">
    <source>
        <dbReference type="Pfam" id="PF07727"/>
    </source>
</evidence>
<proteinExistence type="predicted"/>
<evidence type="ECO:0000259" key="3">
    <source>
        <dbReference type="Pfam" id="PF25597"/>
    </source>
</evidence>
<evidence type="ECO:0000313" key="4">
    <source>
        <dbReference type="EMBL" id="CAD40418.3"/>
    </source>
</evidence>
<dbReference type="InterPro" id="IPR043502">
    <property type="entry name" value="DNA/RNA_pol_sf"/>
</dbReference>
<feature type="region of interest" description="Disordered" evidence="1">
    <location>
        <begin position="1"/>
        <end position="68"/>
    </location>
</feature>